<feature type="binding site" evidence="1">
    <location>
        <position position="78"/>
    </location>
    <ligand>
        <name>Mg(2+)</name>
        <dbReference type="ChEBI" id="CHEBI:18420"/>
        <label>3</label>
    </ligand>
</feature>
<proteinExistence type="inferred from homology"/>
<keyword evidence="1" id="KW-0460">Magnesium</keyword>
<comment type="caution">
    <text evidence="4">The sequence shown here is derived from an EMBL/GenBank/DDBJ whole genome shotgun (WGS) entry which is preliminary data.</text>
</comment>
<feature type="domain" description="PurM-like N-terminal" evidence="2">
    <location>
        <begin position="30"/>
        <end position="146"/>
    </location>
</feature>
<feature type="binding site" evidence="1">
    <location>
        <position position="49"/>
    </location>
    <ligand>
        <name>Mg(2+)</name>
        <dbReference type="ChEBI" id="CHEBI:18420"/>
        <label>2</label>
    </ligand>
</feature>
<organism evidence="4 5">
    <name type="scientific">Tengunoibacter tsumagoiensis</name>
    <dbReference type="NCBI Taxonomy" id="2014871"/>
    <lineage>
        <taxon>Bacteria</taxon>
        <taxon>Bacillati</taxon>
        <taxon>Chloroflexota</taxon>
        <taxon>Ktedonobacteria</taxon>
        <taxon>Ktedonobacterales</taxon>
        <taxon>Dictyobacteraceae</taxon>
        <taxon>Tengunoibacter</taxon>
    </lineage>
</organism>
<dbReference type="InterPro" id="IPR010918">
    <property type="entry name" value="PurM-like_C_dom"/>
</dbReference>
<comment type="catalytic activity">
    <reaction evidence="1">
        <text>thiamine phosphate + ATP = thiamine diphosphate + ADP</text>
        <dbReference type="Rhea" id="RHEA:15913"/>
        <dbReference type="ChEBI" id="CHEBI:30616"/>
        <dbReference type="ChEBI" id="CHEBI:37575"/>
        <dbReference type="ChEBI" id="CHEBI:58937"/>
        <dbReference type="ChEBI" id="CHEBI:456216"/>
        <dbReference type="EC" id="2.7.4.16"/>
    </reaction>
</comment>
<feature type="binding site" evidence="1">
    <location>
        <position position="78"/>
    </location>
    <ligand>
        <name>Mg(2+)</name>
        <dbReference type="ChEBI" id="CHEBI:18420"/>
        <label>4</label>
    </ligand>
</feature>
<protein>
    <recommendedName>
        <fullName evidence="1">Thiamine-monophosphate kinase</fullName>
        <shortName evidence="1">TMP kinase</shortName>
        <shortName evidence="1">Thiamine-phosphate kinase</shortName>
        <ecNumber evidence="1">2.7.4.16</ecNumber>
    </recommendedName>
</protein>
<evidence type="ECO:0000259" key="3">
    <source>
        <dbReference type="Pfam" id="PF02769"/>
    </source>
</evidence>
<gene>
    <name evidence="1 4" type="primary">thiL</name>
    <name evidence="4" type="ORF">KTT_30530</name>
</gene>
<dbReference type="EC" id="2.7.4.16" evidence="1"/>
<feature type="binding site" evidence="1">
    <location>
        <position position="78"/>
    </location>
    <ligand>
        <name>Mg(2+)</name>
        <dbReference type="ChEBI" id="CHEBI:18420"/>
        <label>2</label>
    </ligand>
</feature>
<comment type="caution">
    <text evidence="1">Lacks conserved residue(s) required for the propagation of feature annotation.</text>
</comment>
<feature type="binding site" evidence="1">
    <location>
        <begin position="125"/>
        <end position="126"/>
    </location>
    <ligand>
        <name>ATP</name>
        <dbReference type="ChEBI" id="CHEBI:30616"/>
    </ligand>
</feature>
<dbReference type="PANTHER" id="PTHR30270:SF0">
    <property type="entry name" value="THIAMINE-MONOPHOSPHATE KINASE"/>
    <property type="match status" value="1"/>
</dbReference>
<dbReference type="GO" id="GO:0009229">
    <property type="term" value="P:thiamine diphosphate biosynthetic process"/>
    <property type="evidence" value="ECO:0007669"/>
    <property type="project" value="UniProtKB-UniRule"/>
</dbReference>
<dbReference type="Proteomes" id="UP000287352">
    <property type="component" value="Unassembled WGS sequence"/>
</dbReference>
<feature type="binding site" evidence="1">
    <location>
        <position position="227"/>
    </location>
    <ligand>
        <name>Mg(2+)</name>
        <dbReference type="ChEBI" id="CHEBI:18420"/>
        <label>5</label>
    </ligand>
</feature>
<dbReference type="CDD" id="cd02194">
    <property type="entry name" value="ThiL"/>
    <property type="match status" value="1"/>
</dbReference>
<keyword evidence="1" id="KW-0547">Nucleotide-binding</keyword>
<keyword evidence="1" id="KW-0479">Metal-binding</keyword>
<keyword evidence="1 4" id="KW-0418">Kinase</keyword>
<comment type="function">
    <text evidence="1">Catalyzes the ATP-dependent phosphorylation of thiamine-monophosphate (TMP) to form thiamine-pyrophosphate (TPP), the active form of vitamin B1.</text>
</comment>
<keyword evidence="1" id="KW-0067">ATP-binding</keyword>
<evidence type="ECO:0000313" key="5">
    <source>
        <dbReference type="Proteomes" id="UP000287352"/>
    </source>
</evidence>
<feature type="binding site" evidence="1">
    <location>
        <position position="32"/>
    </location>
    <ligand>
        <name>Mg(2+)</name>
        <dbReference type="ChEBI" id="CHEBI:18420"/>
        <label>4</label>
    </ligand>
</feature>
<dbReference type="InterPro" id="IPR036676">
    <property type="entry name" value="PurM-like_C_sf"/>
</dbReference>
<dbReference type="AlphaFoldDB" id="A0A402A245"/>
<feature type="binding site" evidence="1">
    <location>
        <position position="56"/>
    </location>
    <ligand>
        <name>substrate</name>
    </ligand>
</feature>
<dbReference type="HAMAP" id="MF_02128">
    <property type="entry name" value="TMP_kinase"/>
    <property type="match status" value="1"/>
</dbReference>
<reference evidence="5" key="1">
    <citation type="submission" date="2018-12" db="EMBL/GenBank/DDBJ databases">
        <title>Tengunoibacter tsumagoiensis gen. nov., sp. nov., Dictyobacter kobayashii sp. nov., D. alpinus sp. nov., and D. joshuensis sp. nov. and description of Dictyobacteraceae fam. nov. within the order Ktedonobacterales isolated from Tengu-no-mugimeshi.</title>
        <authorList>
            <person name="Wang C.M."/>
            <person name="Zheng Y."/>
            <person name="Sakai Y."/>
            <person name="Toyoda A."/>
            <person name="Minakuchi Y."/>
            <person name="Abe K."/>
            <person name="Yokota A."/>
            <person name="Yabe S."/>
        </authorList>
    </citation>
    <scope>NUCLEOTIDE SEQUENCE [LARGE SCALE GENOMIC DNA]</scope>
    <source>
        <strain evidence="5">Uno3</strain>
    </source>
</reference>
<feature type="domain" description="PurM-like C-terminal" evidence="3">
    <location>
        <begin position="158"/>
        <end position="314"/>
    </location>
</feature>
<sequence>MDHSSLGEFELIARLTQGLHSRADVALGVGDDCALLELGGDLQLLATCDSQVEGVHFTLQTARPEQIGRKALAVNISDIAAMGGVPRYALISLILPQQIAIETLEGIYRGLQQEAERYELSLVGGNIASSHGSKQLIIDITLLGTIERGRALLRSGAEVGDLLCITGQPGSSAAGLYTLFHPDQPYDATALISVQATHHTPEPRVSAGRLLSRFSPQQVTAALDVSDGLSGDLQHLCERSHVGALVEQAKLPISQHLFAIAQAARRDPFAWILHGGEDYELLFTLKPSAQQEVLKALWAETGTPVSVIGAILPESEGLRIRLLDGREEALRAQSWDHLRQS</sequence>
<feature type="binding site" evidence="1">
    <location>
        <position position="154"/>
    </location>
    <ligand>
        <name>ATP</name>
        <dbReference type="ChEBI" id="CHEBI:30616"/>
    </ligand>
</feature>
<keyword evidence="1" id="KW-0784">Thiamine biosynthesis</keyword>
<feature type="binding site" evidence="1">
    <location>
        <position position="126"/>
    </location>
    <ligand>
        <name>Mg(2+)</name>
        <dbReference type="ChEBI" id="CHEBI:18420"/>
        <label>1</label>
    </ligand>
</feature>
<dbReference type="InterPro" id="IPR036921">
    <property type="entry name" value="PurM-like_N_sf"/>
</dbReference>
<feature type="binding site" evidence="1">
    <location>
        <position position="108"/>
    </location>
    <ligand>
        <name>ATP</name>
        <dbReference type="ChEBI" id="CHEBI:30616"/>
    </ligand>
</feature>
<keyword evidence="5" id="KW-1185">Reference proteome</keyword>
<dbReference type="GO" id="GO:0009228">
    <property type="term" value="P:thiamine biosynthetic process"/>
    <property type="evidence" value="ECO:0007669"/>
    <property type="project" value="UniProtKB-KW"/>
</dbReference>
<dbReference type="PANTHER" id="PTHR30270">
    <property type="entry name" value="THIAMINE-MONOPHOSPHATE KINASE"/>
    <property type="match status" value="1"/>
</dbReference>
<feature type="binding site" evidence="1">
    <location>
        <position position="49"/>
    </location>
    <ligand>
        <name>Mg(2+)</name>
        <dbReference type="ChEBI" id="CHEBI:18420"/>
        <label>1</label>
    </ligand>
</feature>
<accession>A0A402A245</accession>
<dbReference type="InterPro" id="IPR016188">
    <property type="entry name" value="PurM-like_N"/>
</dbReference>
<comment type="similarity">
    <text evidence="1">Belongs to the thiamine-monophosphate kinase family.</text>
</comment>
<dbReference type="SUPFAM" id="SSF56042">
    <property type="entry name" value="PurM C-terminal domain-like"/>
    <property type="match status" value="1"/>
</dbReference>
<dbReference type="InterPro" id="IPR006283">
    <property type="entry name" value="ThiL-like"/>
</dbReference>
<comment type="pathway">
    <text evidence="1">Cofactor biosynthesis; thiamine diphosphate biosynthesis; thiamine diphosphate from thiamine phosphate: step 1/1.</text>
</comment>
<dbReference type="Gene3D" id="3.30.1330.10">
    <property type="entry name" value="PurM-like, N-terminal domain"/>
    <property type="match status" value="1"/>
</dbReference>
<dbReference type="PIRSF" id="PIRSF005303">
    <property type="entry name" value="Thiam_monoph_kin"/>
    <property type="match status" value="1"/>
</dbReference>
<evidence type="ECO:0000256" key="1">
    <source>
        <dbReference type="HAMAP-Rule" id="MF_02128"/>
    </source>
</evidence>
<dbReference type="EMBL" id="BIFR01000001">
    <property type="protein sequence ID" value="GCE13194.1"/>
    <property type="molecule type" value="Genomic_DNA"/>
</dbReference>
<feature type="binding site" evidence="1">
    <location>
        <position position="277"/>
    </location>
    <ligand>
        <name>substrate</name>
    </ligand>
</feature>
<dbReference type="SUPFAM" id="SSF55326">
    <property type="entry name" value="PurM N-terminal domain-like"/>
    <property type="match status" value="1"/>
</dbReference>
<dbReference type="GO" id="GO:0000287">
    <property type="term" value="F:magnesium ion binding"/>
    <property type="evidence" value="ECO:0007669"/>
    <property type="project" value="UniProtKB-UniRule"/>
</dbReference>
<feature type="binding site" evidence="1">
    <location>
        <position position="47"/>
    </location>
    <ligand>
        <name>Mg(2+)</name>
        <dbReference type="ChEBI" id="CHEBI:18420"/>
        <label>4</label>
    </ligand>
</feature>
<dbReference type="Pfam" id="PF00586">
    <property type="entry name" value="AIRS"/>
    <property type="match status" value="1"/>
</dbReference>
<dbReference type="UniPathway" id="UPA00060">
    <property type="reaction ID" value="UER00142"/>
</dbReference>
<evidence type="ECO:0000259" key="2">
    <source>
        <dbReference type="Pfam" id="PF00586"/>
    </source>
</evidence>
<feature type="binding site" evidence="1">
    <location>
        <position position="32"/>
    </location>
    <ligand>
        <name>Mg(2+)</name>
        <dbReference type="ChEBI" id="CHEBI:18420"/>
        <label>3</label>
    </ligand>
</feature>
<feature type="binding site" evidence="1">
    <location>
        <position position="335"/>
    </location>
    <ligand>
        <name>substrate</name>
    </ligand>
</feature>
<dbReference type="Gene3D" id="3.90.650.10">
    <property type="entry name" value="PurM-like C-terminal domain"/>
    <property type="match status" value="1"/>
</dbReference>
<name>A0A402A245_9CHLR</name>
<evidence type="ECO:0000313" key="4">
    <source>
        <dbReference type="EMBL" id="GCE13194.1"/>
    </source>
</evidence>
<feature type="binding site" evidence="1">
    <location>
        <position position="224"/>
    </location>
    <ligand>
        <name>Mg(2+)</name>
        <dbReference type="ChEBI" id="CHEBI:18420"/>
        <label>3</label>
    </ligand>
</feature>
<dbReference type="OrthoDB" id="9802811at2"/>
<dbReference type="RefSeq" id="WP_126580744.1">
    <property type="nucleotide sequence ID" value="NZ_BIFR01000001.1"/>
</dbReference>
<dbReference type="NCBIfam" id="TIGR01379">
    <property type="entry name" value="thiL"/>
    <property type="match status" value="1"/>
</dbReference>
<feature type="binding site" evidence="1">
    <location>
        <position position="226"/>
    </location>
    <ligand>
        <name>ATP</name>
        <dbReference type="ChEBI" id="CHEBI:30616"/>
    </ligand>
</feature>
<comment type="miscellaneous">
    <text evidence="1">Reaction mechanism of ThiL seems to utilize a direct, inline transfer of the gamma-phosphate of ATP to TMP rather than a phosphorylated enzyme intermediate.</text>
</comment>
<dbReference type="Pfam" id="PF02769">
    <property type="entry name" value="AIRS_C"/>
    <property type="match status" value="1"/>
</dbReference>
<dbReference type="GO" id="GO:0005524">
    <property type="term" value="F:ATP binding"/>
    <property type="evidence" value="ECO:0007669"/>
    <property type="project" value="UniProtKB-UniRule"/>
</dbReference>
<keyword evidence="1" id="KW-0808">Transferase</keyword>
<dbReference type="GO" id="GO:0009030">
    <property type="term" value="F:thiamine-phosphate kinase activity"/>
    <property type="evidence" value="ECO:0007669"/>
    <property type="project" value="UniProtKB-UniRule"/>
</dbReference>